<gene>
    <name evidence="1" type="ORF">LKD70_02105</name>
</gene>
<reference evidence="1 2" key="1">
    <citation type="submission" date="2021-10" db="EMBL/GenBank/DDBJ databases">
        <title>Anaerobic single-cell dispensing facilitates the cultivation of human gut bacteria.</title>
        <authorList>
            <person name="Afrizal A."/>
        </authorList>
    </citation>
    <scope>NUCLEOTIDE SEQUENCE [LARGE SCALE GENOMIC DNA]</scope>
    <source>
        <strain evidence="1 2">CLA-AA-H200</strain>
    </source>
</reference>
<dbReference type="GO" id="GO:0016787">
    <property type="term" value="F:hydrolase activity"/>
    <property type="evidence" value="ECO:0007669"/>
    <property type="project" value="UniProtKB-KW"/>
</dbReference>
<protein>
    <submittedName>
        <fullName evidence="1">L-2-amino-thiazoline-4-carboxylic acid hydrolase</fullName>
    </submittedName>
</protein>
<accession>A0ABS8FTD5</accession>
<dbReference type="EMBL" id="JAJEQX010000002">
    <property type="protein sequence ID" value="MCC2253246.1"/>
    <property type="molecule type" value="Genomic_DNA"/>
</dbReference>
<dbReference type="InterPro" id="IPR026002">
    <property type="entry name" value="ATC_hydrolase-like"/>
</dbReference>
<comment type="caution">
    <text evidence="1">The sequence shown here is derived from an EMBL/GenBank/DDBJ whole genome shotgun (WGS) entry which is preliminary data.</text>
</comment>
<evidence type="ECO:0000313" key="1">
    <source>
        <dbReference type="EMBL" id="MCC2253246.1"/>
    </source>
</evidence>
<evidence type="ECO:0000313" key="2">
    <source>
        <dbReference type="Proteomes" id="UP001198151"/>
    </source>
</evidence>
<dbReference type="Proteomes" id="UP001198151">
    <property type="component" value="Unassembled WGS sequence"/>
</dbReference>
<dbReference type="Pfam" id="PF14196">
    <property type="entry name" value="ATC_hydrolase"/>
    <property type="match status" value="1"/>
</dbReference>
<keyword evidence="2" id="KW-1185">Reference proteome</keyword>
<keyword evidence="1" id="KW-0378">Hydrolase</keyword>
<sequence length="324" mass="37293">MWTMFAGSFQKQLTVVFGYDVDTAKAITKKAKPKYREIISELPEFEKGDRFKMNIVNCAMIGAFILSMPEHPDVERLTEYYAKSMMTKPMKWFCRKSGKNKFTPKDISGMKATATLKAADRNPYSWNMELYEYPDDSGYEGRFTKCGICVLMKKLGLYDLTPALCHLDYTMSEAGGVTDFVRQYTLASGGPYCDCGYKKKSFVKEMQMQARRSNTTSSDKYYRALRPTKPCSGSCRKRRLCKPFMAMWRSWRERATNSLQPCCTYRGFTALSPAFLSNPHGAFSARRRALTQRSCRSATVYGVWILRLLYYRKQRINGEARIGQ</sequence>
<name>A0ABS8FTD5_9FIRM</name>
<proteinExistence type="predicted"/>
<organism evidence="1 2">
    <name type="scientific">Ruminococcus turbiniformis</name>
    <dbReference type="NCBI Taxonomy" id="2881258"/>
    <lineage>
        <taxon>Bacteria</taxon>
        <taxon>Bacillati</taxon>
        <taxon>Bacillota</taxon>
        <taxon>Clostridia</taxon>
        <taxon>Eubacteriales</taxon>
        <taxon>Oscillospiraceae</taxon>
        <taxon>Ruminococcus</taxon>
    </lineage>
</organism>